<sequence>MAEGSKGGQNGGARDTADNSGSTSGSGTRCIALVGPFGSGKTSLMEALLARTGAVARQGTVAGGNTVGDGSPEARAHGMSVEANFAETEYLGDRYSFIDCPGSVEFLSEMEGVLDGVDLAVVVAEDDERKVPALQLILKSLEARAVPRVLFLNKIDKSSRRVRDVLQVLQPASSVPLVLRQIPIWEGGEAKGFIDLALERAHVYHEQEESTLVDMSDADKARELEARYTMLETLADHDDDLMEALLEDIAPDPDLVFADLVRELRDGLICPVFFGSAEHGNGVGRLLKALRHETPDVTVTRDRLSVDGSGAAVQVVKTLHTLHGGKLSIARVLGGQVSDGDTLYRADGSEVKVSGVFTIFGQQAVKRATAATGDLVGLGRLEDVQTGERLQISAHEAANGAGPSALSLPQPVLSISVAASKRQDEVRLSSALGKLIEEDPSLRLHQSQASSETMLGGQGEMHLRVAKERLSGKYGLSIDTSVPHVPYQETIRVGTKVRGRHKKQSGGHGQFGDVVLDIRPLPRGEGVQFTDTITGGVVPKQYIPSVKDGVAEALQAGPLGFPVVDVAVCLTDGSYHSVDSSDQAFKMAGILAIREGLQECKPVLLEPVMKVVVVCPSEATAKINAIVSARRGQLLGFDGRPGWDGWDEVNALMPQAEIGDLIVELRSATAGVASYTAEFDHMAELTGKAAEDALRRAGQQAA</sequence>
<dbReference type="GO" id="GO:0005525">
    <property type="term" value="F:GTP binding"/>
    <property type="evidence" value="ECO:0007669"/>
    <property type="project" value="UniProtKB-KW"/>
</dbReference>
<dbReference type="InterPro" id="IPR014721">
    <property type="entry name" value="Ribsml_uS5_D2-typ_fold_subgr"/>
</dbReference>
<reference evidence="9" key="1">
    <citation type="submission" date="2020-05" db="EMBL/GenBank/DDBJ databases">
        <title>Identification of trans-AT polyketide cluster in two marine bacteria, producers of a novel glutaramide-containing polyketide sesbanimide D and analogs.</title>
        <authorList>
            <person name="Kacar D."/>
            <person name="Rodriguez P."/>
            <person name="Canedo L."/>
            <person name="Gonzalez E."/>
            <person name="Galan B."/>
            <person name="De La Calle F."/>
            <person name="Garcia J.L."/>
        </authorList>
    </citation>
    <scope>NUCLEOTIDE SEQUENCE</scope>
    <source>
        <strain evidence="9">PHM038</strain>
    </source>
</reference>
<feature type="domain" description="Tr-type G" evidence="8">
    <location>
        <begin position="26"/>
        <end position="298"/>
    </location>
</feature>
<feature type="region of interest" description="Disordered" evidence="7">
    <location>
        <begin position="1"/>
        <end position="25"/>
    </location>
</feature>
<dbReference type="Pfam" id="PF14492">
    <property type="entry name" value="EFG_III"/>
    <property type="match status" value="1"/>
</dbReference>
<dbReference type="Gene3D" id="3.30.70.870">
    <property type="entry name" value="Elongation Factor G (Translational Gtpase), domain 3"/>
    <property type="match status" value="1"/>
</dbReference>
<organism evidence="9 10">
    <name type="scientific">Roseibium aggregatum</name>
    <dbReference type="NCBI Taxonomy" id="187304"/>
    <lineage>
        <taxon>Bacteria</taxon>
        <taxon>Pseudomonadati</taxon>
        <taxon>Pseudomonadota</taxon>
        <taxon>Alphaproteobacteria</taxon>
        <taxon>Hyphomicrobiales</taxon>
        <taxon>Stappiaceae</taxon>
        <taxon>Roseibium</taxon>
    </lineage>
</organism>
<dbReference type="Proteomes" id="UP000598467">
    <property type="component" value="Unassembled WGS sequence"/>
</dbReference>
<dbReference type="Gene3D" id="3.30.70.240">
    <property type="match status" value="1"/>
</dbReference>
<comment type="function">
    <text evidence="6">Catalyzes the GTP-dependent ribosomal translocation step during translation elongation. During this step, the ribosome changes from the pre-translocational (PRE) to the post-translocational (POST) state as the newly formed A-site-bound peptidyl-tRNA and P-site-bound deacylated tRNA move to the P and E sites, respectively. Catalyzes the coordinated movement of the two tRNA molecules, the mRNA and conformational changes in the ribosome.</text>
</comment>
<evidence type="ECO:0000256" key="4">
    <source>
        <dbReference type="ARBA" id="ARBA00022917"/>
    </source>
</evidence>
<evidence type="ECO:0000256" key="2">
    <source>
        <dbReference type="ARBA" id="ARBA00022741"/>
    </source>
</evidence>
<keyword evidence="3 9" id="KW-0251">Elongation factor</keyword>
<dbReference type="GO" id="GO:0003924">
    <property type="term" value="F:GTPase activity"/>
    <property type="evidence" value="ECO:0007669"/>
    <property type="project" value="InterPro"/>
</dbReference>
<evidence type="ECO:0000256" key="1">
    <source>
        <dbReference type="ARBA" id="ARBA00017872"/>
    </source>
</evidence>
<dbReference type="SUPFAM" id="SSF50447">
    <property type="entry name" value="Translation proteins"/>
    <property type="match status" value="1"/>
</dbReference>
<evidence type="ECO:0000313" key="10">
    <source>
        <dbReference type="Proteomes" id="UP000598467"/>
    </source>
</evidence>
<dbReference type="CDD" id="cd03713">
    <property type="entry name" value="EFG_mtEFG_C"/>
    <property type="match status" value="1"/>
</dbReference>
<dbReference type="Pfam" id="PF00679">
    <property type="entry name" value="EFG_C"/>
    <property type="match status" value="1"/>
</dbReference>
<accession>A0A926NVF4</accession>
<keyword evidence="2" id="KW-0547">Nucleotide-binding</keyword>
<keyword evidence="4" id="KW-0648">Protein biosynthesis</keyword>
<protein>
    <recommendedName>
        <fullName evidence="1">Elongation factor G</fullName>
    </recommendedName>
</protein>
<feature type="compositionally biased region" description="Gly residues" evidence="7">
    <location>
        <begin position="1"/>
        <end position="11"/>
    </location>
</feature>
<dbReference type="SMART" id="SM00889">
    <property type="entry name" value="EFG_IV"/>
    <property type="match status" value="1"/>
</dbReference>
<dbReference type="Gene3D" id="2.40.30.10">
    <property type="entry name" value="Translation factors"/>
    <property type="match status" value="1"/>
</dbReference>
<evidence type="ECO:0000256" key="3">
    <source>
        <dbReference type="ARBA" id="ARBA00022768"/>
    </source>
</evidence>
<dbReference type="Pfam" id="PF00009">
    <property type="entry name" value="GTP_EFTU"/>
    <property type="match status" value="1"/>
</dbReference>
<dbReference type="InterPro" id="IPR020568">
    <property type="entry name" value="Ribosomal_Su5_D2-typ_SF"/>
</dbReference>
<dbReference type="InterPro" id="IPR009000">
    <property type="entry name" value="Transl_B-barrel_sf"/>
</dbReference>
<dbReference type="CDD" id="cd04170">
    <property type="entry name" value="EF-G_bact"/>
    <property type="match status" value="1"/>
</dbReference>
<dbReference type="SUPFAM" id="SSF54980">
    <property type="entry name" value="EF-G C-terminal domain-like"/>
    <property type="match status" value="2"/>
</dbReference>
<dbReference type="GO" id="GO:0032790">
    <property type="term" value="P:ribosome disassembly"/>
    <property type="evidence" value="ECO:0007669"/>
    <property type="project" value="TreeGrafter"/>
</dbReference>
<dbReference type="CDD" id="cd16262">
    <property type="entry name" value="EFG_III"/>
    <property type="match status" value="1"/>
</dbReference>
<dbReference type="InterPro" id="IPR000795">
    <property type="entry name" value="T_Tr_GTP-bd_dom"/>
</dbReference>
<dbReference type="InterPro" id="IPR005517">
    <property type="entry name" value="Transl_elong_EFG/EF2_IV"/>
</dbReference>
<dbReference type="AlphaFoldDB" id="A0A926NVF4"/>
<evidence type="ECO:0000259" key="8">
    <source>
        <dbReference type="PROSITE" id="PS51722"/>
    </source>
</evidence>
<evidence type="ECO:0000256" key="7">
    <source>
        <dbReference type="SAM" id="MobiDB-lite"/>
    </source>
</evidence>
<dbReference type="SUPFAM" id="SSF52540">
    <property type="entry name" value="P-loop containing nucleoside triphosphate hydrolases"/>
    <property type="match status" value="1"/>
</dbReference>
<dbReference type="Gene3D" id="3.30.230.10">
    <property type="match status" value="1"/>
</dbReference>
<dbReference type="GO" id="GO:0003746">
    <property type="term" value="F:translation elongation factor activity"/>
    <property type="evidence" value="ECO:0007669"/>
    <property type="project" value="UniProtKB-KW"/>
</dbReference>
<dbReference type="PROSITE" id="PS51722">
    <property type="entry name" value="G_TR_2"/>
    <property type="match status" value="1"/>
</dbReference>
<dbReference type="EMBL" id="JABFCZ010000013">
    <property type="protein sequence ID" value="MBD1547144.1"/>
    <property type="molecule type" value="Genomic_DNA"/>
</dbReference>
<evidence type="ECO:0000256" key="6">
    <source>
        <dbReference type="ARBA" id="ARBA00024731"/>
    </source>
</evidence>
<proteinExistence type="predicted"/>
<name>A0A926NVF4_9HYPH</name>
<dbReference type="InterPro" id="IPR000640">
    <property type="entry name" value="EFG_V-like"/>
</dbReference>
<evidence type="ECO:0000313" key="9">
    <source>
        <dbReference type="EMBL" id="MBD1547144.1"/>
    </source>
</evidence>
<dbReference type="FunFam" id="3.30.230.10:FF:000003">
    <property type="entry name" value="Elongation factor G"/>
    <property type="match status" value="1"/>
</dbReference>
<dbReference type="InterPro" id="IPR027417">
    <property type="entry name" value="P-loop_NTPase"/>
</dbReference>
<keyword evidence="5" id="KW-0342">GTP-binding</keyword>
<dbReference type="InterPro" id="IPR009022">
    <property type="entry name" value="EFG_III"/>
</dbReference>
<dbReference type="SUPFAM" id="SSF54211">
    <property type="entry name" value="Ribosomal protein S5 domain 2-like"/>
    <property type="match status" value="1"/>
</dbReference>
<dbReference type="GO" id="GO:0097216">
    <property type="term" value="F:guanosine tetraphosphate binding"/>
    <property type="evidence" value="ECO:0007669"/>
    <property type="project" value="UniProtKB-ARBA"/>
</dbReference>
<dbReference type="PANTHER" id="PTHR43261:SF7">
    <property type="entry name" value="ELONGATION FACTOR G-LIKE PROTEIN"/>
    <property type="match status" value="1"/>
</dbReference>
<dbReference type="Gene3D" id="3.40.50.300">
    <property type="entry name" value="P-loop containing nucleotide triphosphate hydrolases"/>
    <property type="match status" value="1"/>
</dbReference>
<dbReference type="CDD" id="cd01434">
    <property type="entry name" value="EFG_mtEFG1_IV"/>
    <property type="match status" value="1"/>
</dbReference>
<comment type="caution">
    <text evidence="9">The sequence shown here is derived from an EMBL/GenBank/DDBJ whole genome shotgun (WGS) entry which is preliminary data.</text>
</comment>
<dbReference type="InterPro" id="IPR035647">
    <property type="entry name" value="EFG_III/V"/>
</dbReference>
<dbReference type="InterPro" id="IPR047872">
    <property type="entry name" value="EFG_IV"/>
</dbReference>
<dbReference type="InterPro" id="IPR041095">
    <property type="entry name" value="EFG_II"/>
</dbReference>
<dbReference type="NCBIfam" id="NF009891">
    <property type="entry name" value="PRK13351.1-1"/>
    <property type="match status" value="1"/>
</dbReference>
<dbReference type="NCBIfam" id="NF009379">
    <property type="entry name" value="PRK12740.1-3"/>
    <property type="match status" value="1"/>
</dbReference>
<dbReference type="Pfam" id="PF03764">
    <property type="entry name" value="EFG_IV"/>
    <property type="match status" value="1"/>
</dbReference>
<dbReference type="SMART" id="SM00838">
    <property type="entry name" value="EFG_C"/>
    <property type="match status" value="1"/>
</dbReference>
<evidence type="ECO:0000256" key="5">
    <source>
        <dbReference type="ARBA" id="ARBA00023134"/>
    </source>
</evidence>
<dbReference type="PANTHER" id="PTHR43261">
    <property type="entry name" value="TRANSLATION ELONGATION FACTOR G-RELATED"/>
    <property type="match status" value="1"/>
</dbReference>
<gene>
    <name evidence="9" type="ORF">HK439_12810</name>
</gene>
<dbReference type="InterPro" id="IPR035649">
    <property type="entry name" value="EFG_V"/>
</dbReference>